<protein>
    <recommendedName>
        <fullName evidence="2">Fido domain-containing protein</fullName>
    </recommendedName>
</protein>
<gene>
    <name evidence="3" type="ORF">E3983_11300</name>
</gene>
<dbReference type="Pfam" id="PF02661">
    <property type="entry name" value="Fic"/>
    <property type="match status" value="1"/>
</dbReference>
<dbReference type="SUPFAM" id="SSF140931">
    <property type="entry name" value="Fic-like"/>
    <property type="match status" value="1"/>
</dbReference>
<evidence type="ECO:0000313" key="4">
    <source>
        <dbReference type="Proteomes" id="UP000295517"/>
    </source>
</evidence>
<dbReference type="EMBL" id="CP038254">
    <property type="protein sequence ID" value="QBR84886.1"/>
    <property type="molecule type" value="Genomic_DNA"/>
</dbReference>
<feature type="compositionally biased region" description="Basic and acidic residues" evidence="1">
    <location>
        <begin position="566"/>
        <end position="582"/>
    </location>
</feature>
<dbReference type="InterPro" id="IPR003812">
    <property type="entry name" value="Fido"/>
</dbReference>
<proteinExistence type="predicted"/>
<dbReference type="AlphaFoldDB" id="A0AAX1EIF7"/>
<sequence length="582" mass="66797">MVVFMPVNLEKFFARFINEQYWKLIIDQKKWPSNNPLIFDQEDSPGYLESTSLALWGMLATVDDPVTTDYIQGLHDLAYHDRKGGIHFTYTSKGISGLSPESFNEKGFEELIHKIRQGVKLSIIYKKDKDDKNEKSKIFNLDPSKTPQELYQELLGKVAAGEIGWAGLKRSTSVSDAIEVSQNYIDRYKEEIKNAVNTDEKLTAIVRFIQDMHQYHPFADGNGRTFIFLLLNKLLLQNNLSPAAVPVPGRFTGWSTESLVEEVKKGQKAFQDLCTDKSKTLSFMDYLSQTLKIKDEKREKVLAKMNIQSLLQQPHPKSVFSYFDFGDEVVQLARIRDKNTVDMIFEKNPDLLVSPHATDLLATSAYFCNNYMVKKVLDKSTENSSLNHYKSAFVMSYVISGFTFPDFKEIIEHKNLKMSSADIFSLLQEHENVLTTDKDLDENKPLFWQLLVLNYNDALEYLLKKLKTSQLENLISIEVDGINGAQLLSLFHPDLLEYCFSKINETDLQNLLQKPITTSSKKEVEKLKTIDPVKTGKEVLEKYKNKQQTLQGLTQYSLHSANQHVTSKEELNEDALPKREYK</sequence>
<reference evidence="3 4" key="1">
    <citation type="submission" date="2019-03" db="EMBL/GenBank/DDBJ databases">
        <title>Diverse conjugative elements silence natural transformation in Legionella species.</title>
        <authorList>
            <person name="Durieux I."/>
            <person name="Ginevra C."/>
            <person name="Attaiech L."/>
            <person name="Picq K."/>
            <person name="Juan P.A."/>
            <person name="Jarraud S."/>
            <person name="Charpentier X."/>
        </authorList>
    </citation>
    <scope>NUCLEOTIDE SEQUENCE [LARGE SCALE GENOMIC DNA]</scope>
    <source>
        <strain evidence="3 4">HL-0427-4011</strain>
    </source>
</reference>
<evidence type="ECO:0000313" key="3">
    <source>
        <dbReference type="EMBL" id="QBR84886.1"/>
    </source>
</evidence>
<dbReference type="PROSITE" id="PS51459">
    <property type="entry name" value="FIDO"/>
    <property type="match status" value="1"/>
</dbReference>
<evidence type="ECO:0000256" key="1">
    <source>
        <dbReference type="SAM" id="MobiDB-lite"/>
    </source>
</evidence>
<feature type="region of interest" description="Disordered" evidence="1">
    <location>
        <begin position="561"/>
        <end position="582"/>
    </location>
</feature>
<dbReference type="Proteomes" id="UP000295517">
    <property type="component" value="Chromosome"/>
</dbReference>
<dbReference type="InterPro" id="IPR036597">
    <property type="entry name" value="Fido-like_dom_sf"/>
</dbReference>
<name>A0AAX1EIF7_9GAMM</name>
<evidence type="ECO:0000259" key="2">
    <source>
        <dbReference type="PROSITE" id="PS51459"/>
    </source>
</evidence>
<dbReference type="Gene3D" id="1.10.3290.10">
    <property type="entry name" value="Fido-like domain"/>
    <property type="match status" value="1"/>
</dbReference>
<accession>A0AAX1EIF7</accession>
<organism evidence="3 4">
    <name type="scientific">Legionella israelensis</name>
    <dbReference type="NCBI Taxonomy" id="454"/>
    <lineage>
        <taxon>Bacteria</taxon>
        <taxon>Pseudomonadati</taxon>
        <taxon>Pseudomonadota</taxon>
        <taxon>Gammaproteobacteria</taxon>
        <taxon>Legionellales</taxon>
        <taxon>Legionellaceae</taxon>
        <taxon>Legionella</taxon>
    </lineage>
</organism>
<feature type="domain" description="Fido" evidence="2">
    <location>
        <begin position="146"/>
        <end position="289"/>
    </location>
</feature>